<proteinExistence type="predicted"/>
<dbReference type="Proteomes" id="UP000236291">
    <property type="component" value="Unassembled WGS sequence"/>
</dbReference>
<dbReference type="InterPro" id="IPR013187">
    <property type="entry name" value="F-box-assoc_dom_typ3"/>
</dbReference>
<protein>
    <submittedName>
        <fullName evidence="2">F-box protein</fullName>
    </submittedName>
</protein>
<reference evidence="2 3" key="1">
    <citation type="journal article" date="2014" name="Am. J. Bot.">
        <title>Genome assembly and annotation for red clover (Trifolium pratense; Fabaceae).</title>
        <authorList>
            <person name="Istvanek J."/>
            <person name="Jaros M."/>
            <person name="Krenek A."/>
            <person name="Repkova J."/>
        </authorList>
    </citation>
    <scope>NUCLEOTIDE SEQUENCE [LARGE SCALE GENOMIC DNA]</scope>
    <source>
        <strain evidence="3">cv. Tatra</strain>
        <tissue evidence="2">Young leaves</tissue>
    </source>
</reference>
<evidence type="ECO:0000259" key="1">
    <source>
        <dbReference type="Pfam" id="PF08268"/>
    </source>
</evidence>
<name>A0A2K3MDN2_TRIPR</name>
<sequence length="147" mass="16777">RGNVEILSRLPVKLLITDPKFAKKHLSLSATTYSLHCLSYFHIYITITSYSRDDSVLTNVTTTNISQLGLPLNRNVYFVGSCNGILCLANECADSIRIQSWNPSIRKFKELPPLVEPQNFSHYERMYGFGYDPVNDNYKVVLVSRIK</sequence>
<dbReference type="NCBIfam" id="TIGR01640">
    <property type="entry name" value="F_box_assoc_1"/>
    <property type="match status" value="1"/>
</dbReference>
<feature type="non-terminal residue" evidence="2">
    <location>
        <position position="1"/>
    </location>
</feature>
<comment type="caution">
    <text evidence="2">The sequence shown here is derived from an EMBL/GenBank/DDBJ whole genome shotgun (WGS) entry which is preliminary data.</text>
</comment>
<accession>A0A2K3MDN2</accession>
<dbReference type="Pfam" id="PF08268">
    <property type="entry name" value="FBA_3"/>
    <property type="match status" value="1"/>
</dbReference>
<dbReference type="PANTHER" id="PTHR31790">
    <property type="entry name" value="OS02G0783600 PROTEIN"/>
    <property type="match status" value="1"/>
</dbReference>
<dbReference type="EMBL" id="ASHM01057928">
    <property type="protein sequence ID" value="PNX88866.1"/>
    <property type="molecule type" value="Genomic_DNA"/>
</dbReference>
<organism evidence="2 3">
    <name type="scientific">Trifolium pratense</name>
    <name type="common">Red clover</name>
    <dbReference type="NCBI Taxonomy" id="57577"/>
    <lineage>
        <taxon>Eukaryota</taxon>
        <taxon>Viridiplantae</taxon>
        <taxon>Streptophyta</taxon>
        <taxon>Embryophyta</taxon>
        <taxon>Tracheophyta</taxon>
        <taxon>Spermatophyta</taxon>
        <taxon>Magnoliopsida</taxon>
        <taxon>eudicotyledons</taxon>
        <taxon>Gunneridae</taxon>
        <taxon>Pentapetalae</taxon>
        <taxon>rosids</taxon>
        <taxon>fabids</taxon>
        <taxon>Fabales</taxon>
        <taxon>Fabaceae</taxon>
        <taxon>Papilionoideae</taxon>
        <taxon>50 kb inversion clade</taxon>
        <taxon>NPAAA clade</taxon>
        <taxon>Hologalegina</taxon>
        <taxon>IRL clade</taxon>
        <taxon>Trifolieae</taxon>
        <taxon>Trifolium</taxon>
    </lineage>
</organism>
<feature type="domain" description="F-box associated beta-propeller type 3" evidence="1">
    <location>
        <begin position="67"/>
        <end position="145"/>
    </location>
</feature>
<evidence type="ECO:0000313" key="3">
    <source>
        <dbReference type="Proteomes" id="UP000236291"/>
    </source>
</evidence>
<reference evidence="2 3" key="2">
    <citation type="journal article" date="2017" name="Front. Plant Sci.">
        <title>Gene Classification and Mining of Molecular Markers Useful in Red Clover (Trifolium pratense) Breeding.</title>
        <authorList>
            <person name="Istvanek J."/>
            <person name="Dluhosova J."/>
            <person name="Dluhos P."/>
            <person name="Patkova L."/>
            <person name="Nedelnik J."/>
            <person name="Repkova J."/>
        </authorList>
    </citation>
    <scope>NUCLEOTIDE SEQUENCE [LARGE SCALE GENOMIC DNA]</scope>
    <source>
        <strain evidence="3">cv. Tatra</strain>
        <tissue evidence="2">Young leaves</tissue>
    </source>
</reference>
<dbReference type="AlphaFoldDB" id="A0A2K3MDN2"/>
<dbReference type="InterPro" id="IPR017451">
    <property type="entry name" value="F-box-assoc_interact_dom"/>
</dbReference>
<gene>
    <name evidence="2" type="ORF">L195_g044980</name>
</gene>
<dbReference type="InterPro" id="IPR052361">
    <property type="entry name" value="F-box_domain"/>
</dbReference>
<evidence type="ECO:0000313" key="2">
    <source>
        <dbReference type="EMBL" id="PNX88866.1"/>
    </source>
</evidence>
<dbReference type="PANTHER" id="PTHR31790:SF230">
    <property type="entry name" value="PROTEIN, PUTATIVE-RELATED"/>
    <property type="match status" value="1"/>
</dbReference>